<gene>
    <name evidence="1" type="ORF">GSY63_19760</name>
</gene>
<protein>
    <submittedName>
        <fullName evidence="1">Uncharacterized protein</fullName>
    </submittedName>
</protein>
<comment type="caution">
    <text evidence="1">The sequence shown here is derived from an EMBL/GenBank/DDBJ whole genome shotgun (WGS) entry which is preliminary data.</text>
</comment>
<dbReference type="Proteomes" id="UP000638732">
    <property type="component" value="Unassembled WGS sequence"/>
</dbReference>
<keyword evidence="2" id="KW-1185">Reference proteome</keyword>
<proteinExistence type="predicted"/>
<dbReference type="RefSeq" id="WP_166587554.1">
    <property type="nucleotide sequence ID" value="NZ_WWEO01000044.1"/>
</dbReference>
<dbReference type="AlphaFoldDB" id="A0A965ZL19"/>
<reference evidence="1" key="2">
    <citation type="submission" date="2020-10" db="EMBL/GenBank/DDBJ databases">
        <title>Mucilaginibacter sp. nov., isolated from soil.</title>
        <authorList>
            <person name="Jeon C.O."/>
        </authorList>
    </citation>
    <scope>NUCLEOTIDE SEQUENCE</scope>
    <source>
        <strain evidence="1">R11</strain>
    </source>
</reference>
<dbReference type="EMBL" id="WWEO01000044">
    <property type="protein sequence ID" value="NCD71612.1"/>
    <property type="molecule type" value="Genomic_DNA"/>
</dbReference>
<name>A0A965ZL19_9SPHI</name>
<accession>A0A965ZL19</accession>
<sequence>MLTFLISVNCLTIPKAQPLTGKLLFIDEAPIKIDGGCSFFVDNTVPLSENRHQLIIDATHIAFIEFAKGRFAFFKRIQRKATNDGYVEYYKGTEANTKWYGGKVGSFILKINSVTRSEDGGTVRSGLLQLNYPGLSQTLRVHGKSDERDSYYRPPDMR</sequence>
<reference evidence="1" key="1">
    <citation type="submission" date="2020-01" db="EMBL/GenBank/DDBJ databases">
        <authorList>
            <person name="Seo Y.L."/>
        </authorList>
    </citation>
    <scope>NUCLEOTIDE SEQUENCE</scope>
    <source>
        <strain evidence="1">R11</strain>
    </source>
</reference>
<organism evidence="1 2">
    <name type="scientific">Mucilaginibacter agri</name>
    <dbReference type="NCBI Taxonomy" id="2695265"/>
    <lineage>
        <taxon>Bacteria</taxon>
        <taxon>Pseudomonadati</taxon>
        <taxon>Bacteroidota</taxon>
        <taxon>Sphingobacteriia</taxon>
        <taxon>Sphingobacteriales</taxon>
        <taxon>Sphingobacteriaceae</taxon>
        <taxon>Mucilaginibacter</taxon>
    </lineage>
</organism>
<evidence type="ECO:0000313" key="1">
    <source>
        <dbReference type="EMBL" id="NCD71612.1"/>
    </source>
</evidence>
<evidence type="ECO:0000313" key="2">
    <source>
        <dbReference type="Proteomes" id="UP000638732"/>
    </source>
</evidence>